<sequence length="158" mass="16989">MPGPGDQWQGMGIPYHPFVGTGLSAPNPSSWQATGMGNQGWNMPDLSAVNQMFSEITKMPGFNQMDWSALINQSANPGSAPYQFFQKPPQPFPSEFGTSPYGGANQLMKGGGPILASFMNEDGQIDFDKLFSTVGQMVSTVNQLTPLLKGFSSLMKGM</sequence>
<comment type="caution">
    <text evidence="1">The sequence shown here is derived from an EMBL/GenBank/DDBJ whole genome shotgun (WGS) entry which is preliminary data.</text>
</comment>
<gene>
    <name evidence="1" type="ORF">EDD68_11460</name>
</gene>
<accession>A0A4R3MXS1</accession>
<reference evidence="1 2" key="1">
    <citation type="submission" date="2019-03" db="EMBL/GenBank/DDBJ databases">
        <title>Genomic Encyclopedia of Type Strains, Phase IV (KMG-IV): sequencing the most valuable type-strain genomes for metagenomic binning, comparative biology and taxonomic classification.</title>
        <authorList>
            <person name="Goeker M."/>
        </authorList>
    </citation>
    <scope>NUCLEOTIDE SEQUENCE [LARGE SCALE GENOMIC DNA]</scope>
    <source>
        <strain evidence="1 2">DSM 25894</strain>
    </source>
</reference>
<name>A0A4R3MXS1_9BACI</name>
<dbReference type="Proteomes" id="UP000294650">
    <property type="component" value="Unassembled WGS sequence"/>
</dbReference>
<dbReference type="AlphaFoldDB" id="A0A4R3MXS1"/>
<keyword evidence="2" id="KW-1185">Reference proteome</keyword>
<dbReference type="Pfam" id="PF14179">
    <property type="entry name" value="YppG"/>
    <property type="match status" value="1"/>
</dbReference>
<organism evidence="1 2">
    <name type="scientific">Melghiribacillus thermohalophilus</name>
    <dbReference type="NCBI Taxonomy" id="1324956"/>
    <lineage>
        <taxon>Bacteria</taxon>
        <taxon>Bacillati</taxon>
        <taxon>Bacillota</taxon>
        <taxon>Bacilli</taxon>
        <taxon>Bacillales</taxon>
        <taxon>Bacillaceae</taxon>
        <taxon>Melghiribacillus</taxon>
    </lineage>
</organism>
<evidence type="ECO:0000313" key="2">
    <source>
        <dbReference type="Proteomes" id="UP000294650"/>
    </source>
</evidence>
<dbReference type="InterPro" id="IPR025555">
    <property type="entry name" value="YppG"/>
</dbReference>
<evidence type="ECO:0000313" key="1">
    <source>
        <dbReference type="EMBL" id="TCT20376.1"/>
    </source>
</evidence>
<dbReference type="RefSeq" id="WP_132372169.1">
    <property type="nucleotide sequence ID" value="NZ_SMAN01000014.1"/>
</dbReference>
<proteinExistence type="predicted"/>
<dbReference type="EMBL" id="SMAN01000014">
    <property type="protein sequence ID" value="TCT20376.1"/>
    <property type="molecule type" value="Genomic_DNA"/>
</dbReference>
<dbReference type="OrthoDB" id="2456726at2"/>
<protein>
    <submittedName>
        <fullName evidence="1">YppG-like protein</fullName>
    </submittedName>
</protein>